<comment type="caution">
    <text evidence="2">The sequence shown here is derived from an EMBL/GenBank/DDBJ whole genome shotgun (WGS) entry which is preliminary data.</text>
</comment>
<dbReference type="EMBL" id="BMAW01048603">
    <property type="protein sequence ID" value="GFS66921.1"/>
    <property type="molecule type" value="Genomic_DNA"/>
</dbReference>
<name>A0A8X6IZH2_NEPPI</name>
<evidence type="ECO:0000313" key="2">
    <source>
        <dbReference type="EMBL" id="GFS66921.1"/>
    </source>
</evidence>
<organism evidence="2 3">
    <name type="scientific">Nephila pilipes</name>
    <name type="common">Giant wood spider</name>
    <name type="synonym">Nephila maculata</name>
    <dbReference type="NCBI Taxonomy" id="299642"/>
    <lineage>
        <taxon>Eukaryota</taxon>
        <taxon>Metazoa</taxon>
        <taxon>Ecdysozoa</taxon>
        <taxon>Arthropoda</taxon>
        <taxon>Chelicerata</taxon>
        <taxon>Arachnida</taxon>
        <taxon>Araneae</taxon>
        <taxon>Araneomorphae</taxon>
        <taxon>Entelegynae</taxon>
        <taxon>Araneoidea</taxon>
        <taxon>Nephilidae</taxon>
        <taxon>Nephila</taxon>
    </lineage>
</organism>
<proteinExistence type="predicted"/>
<accession>A0A8X6IZH2</accession>
<protein>
    <submittedName>
        <fullName evidence="2">TBC1 domain family member 5</fullName>
    </submittedName>
</protein>
<gene>
    <name evidence="2" type="primary">Tbc1d5_1</name>
    <name evidence="2" type="ORF">NPIL_418011</name>
</gene>
<dbReference type="Proteomes" id="UP000887013">
    <property type="component" value="Unassembled WGS sequence"/>
</dbReference>
<feature type="coiled-coil region" evidence="1">
    <location>
        <begin position="215"/>
        <end position="242"/>
    </location>
</feature>
<dbReference type="AlphaFoldDB" id="A0A8X6IZH2"/>
<keyword evidence="3" id="KW-1185">Reference proteome</keyword>
<dbReference type="OrthoDB" id="27140at2759"/>
<sequence length="409" mass="46382">MAKTPTERKSEQRKRLKVSRKFEEFRKPETIRQKLVRNKSKLTITAAEKEIKGIKMRVEMRKGFDKCLQIFLKTAKILKVSNKHFEARPKSLSIAGVVLRNKNEVSATGTQARILNVCEKISITPSDPDELNDSSSELFDSEIYTESKEASFSLPRTCIRNVMENRNHKFRAADITQTLGNFNEKNSASDTTYREMVPLLPPSAAFHISTHSALKKDCKTSLKEETEEIKVLQKQISELKLMNEYCTQEITLHLEKLQGSMTRQSLLYEDEMFIALAGIKRVRDILKGTVNFSEEVLGDILNPYCVISSNYSKSFSDISANNDISAKYQTQQNLEVLCSKECSNNGEPLKKSLAFDICGRKFEDKIESIDCAVSDSVIENLNSKNIQDHEASLSESFKKSPSIKSHSHS</sequence>
<keyword evidence="1" id="KW-0175">Coiled coil</keyword>
<evidence type="ECO:0000256" key="1">
    <source>
        <dbReference type="SAM" id="Coils"/>
    </source>
</evidence>
<reference evidence="2" key="1">
    <citation type="submission" date="2020-08" db="EMBL/GenBank/DDBJ databases">
        <title>Multicomponent nature underlies the extraordinary mechanical properties of spider dragline silk.</title>
        <authorList>
            <person name="Kono N."/>
            <person name="Nakamura H."/>
            <person name="Mori M."/>
            <person name="Yoshida Y."/>
            <person name="Ohtoshi R."/>
            <person name="Malay A.D."/>
            <person name="Moran D.A.P."/>
            <person name="Tomita M."/>
            <person name="Numata K."/>
            <person name="Arakawa K."/>
        </authorList>
    </citation>
    <scope>NUCLEOTIDE SEQUENCE</scope>
</reference>
<evidence type="ECO:0000313" key="3">
    <source>
        <dbReference type="Proteomes" id="UP000887013"/>
    </source>
</evidence>